<keyword evidence="1" id="KW-1133">Transmembrane helix</keyword>
<keyword evidence="1" id="KW-0472">Membrane</keyword>
<evidence type="ECO:0000313" key="3">
    <source>
        <dbReference type="Proteomes" id="UP000824267"/>
    </source>
</evidence>
<accession>A0A9D1UGJ7</accession>
<gene>
    <name evidence="2" type="ORF">IAC47_01885</name>
</gene>
<reference evidence="2" key="1">
    <citation type="journal article" date="2021" name="PeerJ">
        <title>Extensive microbial diversity within the chicken gut microbiome revealed by metagenomics and culture.</title>
        <authorList>
            <person name="Gilroy R."/>
            <person name="Ravi A."/>
            <person name="Getino M."/>
            <person name="Pursley I."/>
            <person name="Horton D.L."/>
            <person name="Alikhan N.F."/>
            <person name="Baker D."/>
            <person name="Gharbi K."/>
            <person name="Hall N."/>
            <person name="Watson M."/>
            <person name="Adriaenssens E.M."/>
            <person name="Foster-Nyarko E."/>
            <person name="Jarju S."/>
            <person name="Secka A."/>
            <person name="Antonio M."/>
            <person name="Oren A."/>
            <person name="Chaudhuri R.R."/>
            <person name="La Ragione R."/>
            <person name="Hildebrand F."/>
            <person name="Pallen M.J."/>
        </authorList>
    </citation>
    <scope>NUCLEOTIDE SEQUENCE</scope>
    <source>
        <strain evidence="2">Gambia16-930</strain>
    </source>
</reference>
<name>A0A9D1UGJ7_9BACT</name>
<dbReference type="Proteomes" id="UP000824267">
    <property type="component" value="Unassembled WGS sequence"/>
</dbReference>
<sequence>MKVKIVSLVLLFLAGLLRLSAQEIECRTDKKDYVVGDRIELSFKIPLQEGDIQDVIVAREDSDTLELQQTVMDTVVENGKKYLNYRQYYMSFVNGEHDLTGCVNIRSLGKNGEKLYKLSPLTIRVSDYPTDSTNAEIKDIKNVLDEPFSFKEALPVVYALLIVIAVAAVCWFAFRYARNHRKPKPKDIPVQTKEYVAPHIRALNALEELKQERLCEQKMHKRHYSELTEILWTYLQERFAINACEMTTEEIVEAMSHEKDIMKESFDTACRIFKTADLVKFAKYHTDGFTDENTMSLARDFVNSTKQEENTNTVQQ</sequence>
<organism evidence="2 3">
    <name type="scientific">Candidatus Onthomorpha intestinigallinarum</name>
    <dbReference type="NCBI Taxonomy" id="2840880"/>
    <lineage>
        <taxon>Bacteria</taxon>
        <taxon>Pseudomonadati</taxon>
        <taxon>Bacteroidota</taxon>
        <taxon>Bacteroidia</taxon>
        <taxon>Bacteroidales</taxon>
        <taxon>Candidatus Onthomorpha</taxon>
    </lineage>
</organism>
<dbReference type="AlphaFoldDB" id="A0A9D1UGJ7"/>
<evidence type="ECO:0000256" key="1">
    <source>
        <dbReference type="SAM" id="Phobius"/>
    </source>
</evidence>
<comment type="caution">
    <text evidence="2">The sequence shown here is derived from an EMBL/GenBank/DDBJ whole genome shotgun (WGS) entry which is preliminary data.</text>
</comment>
<evidence type="ECO:0008006" key="4">
    <source>
        <dbReference type="Google" id="ProtNLM"/>
    </source>
</evidence>
<proteinExistence type="predicted"/>
<evidence type="ECO:0000313" key="2">
    <source>
        <dbReference type="EMBL" id="HIW87012.1"/>
    </source>
</evidence>
<protein>
    <recommendedName>
        <fullName evidence="4">Oxygen tolerance</fullName>
    </recommendedName>
</protein>
<dbReference type="EMBL" id="DXGG01000066">
    <property type="protein sequence ID" value="HIW87012.1"/>
    <property type="molecule type" value="Genomic_DNA"/>
</dbReference>
<feature type="transmembrane region" description="Helical" evidence="1">
    <location>
        <begin position="156"/>
        <end position="174"/>
    </location>
</feature>
<keyword evidence="1" id="KW-0812">Transmembrane</keyword>
<reference evidence="2" key="2">
    <citation type="submission" date="2021-04" db="EMBL/GenBank/DDBJ databases">
        <authorList>
            <person name="Gilroy R."/>
        </authorList>
    </citation>
    <scope>NUCLEOTIDE SEQUENCE</scope>
    <source>
        <strain evidence="2">Gambia16-930</strain>
    </source>
</reference>